<dbReference type="SMART" id="SM00388">
    <property type="entry name" value="HisKA"/>
    <property type="match status" value="1"/>
</dbReference>
<dbReference type="SUPFAM" id="SSF55874">
    <property type="entry name" value="ATPase domain of HSP90 chaperone/DNA topoisomerase II/histidine kinase"/>
    <property type="match status" value="1"/>
</dbReference>
<evidence type="ECO:0000259" key="5">
    <source>
        <dbReference type="PROSITE" id="PS50109"/>
    </source>
</evidence>
<evidence type="ECO:0000256" key="2">
    <source>
        <dbReference type="ARBA" id="ARBA00012438"/>
    </source>
</evidence>
<keyword evidence="4" id="KW-0472">Membrane</keyword>
<protein>
    <recommendedName>
        <fullName evidence="2">histidine kinase</fullName>
        <ecNumber evidence="2">2.7.13.3</ecNumber>
    </recommendedName>
</protein>
<keyword evidence="4" id="KW-0812">Transmembrane</keyword>
<dbReference type="Proteomes" id="UP001597393">
    <property type="component" value="Unassembled WGS sequence"/>
</dbReference>
<dbReference type="InterPro" id="IPR011110">
    <property type="entry name" value="Reg_prop"/>
</dbReference>
<dbReference type="Gene3D" id="2.60.40.10">
    <property type="entry name" value="Immunoglobulins"/>
    <property type="match status" value="1"/>
</dbReference>
<evidence type="ECO:0000313" key="6">
    <source>
        <dbReference type="EMBL" id="MFD2599705.1"/>
    </source>
</evidence>
<dbReference type="Pfam" id="PF07495">
    <property type="entry name" value="Y_Y_Y"/>
    <property type="match status" value="1"/>
</dbReference>
<feature type="domain" description="Histidine kinase" evidence="5">
    <location>
        <begin position="846"/>
        <end position="1059"/>
    </location>
</feature>
<dbReference type="RefSeq" id="WP_380869832.1">
    <property type="nucleotide sequence ID" value="NZ_JBHUMA010000006.1"/>
</dbReference>
<dbReference type="InterPro" id="IPR013783">
    <property type="entry name" value="Ig-like_fold"/>
</dbReference>
<dbReference type="EMBL" id="JBHUMA010000006">
    <property type="protein sequence ID" value="MFD2599705.1"/>
    <property type="molecule type" value="Genomic_DNA"/>
</dbReference>
<dbReference type="InterPro" id="IPR003661">
    <property type="entry name" value="HisK_dim/P_dom"/>
</dbReference>
<keyword evidence="3" id="KW-0597">Phosphoprotein</keyword>
<sequence length="1061" mass="122207">MSRICRFSSKRCKIVSTVSVRWRAQYGLYWMLLISLLSFRSVHAQIYFNNFQVANGLSNNAVLCSAQDQDGFLWLGTRHGLNRFDGYNFKTYYANPNSDLGLGSNFIHSLCIGENKEVWVGTDQGLYCFDPYRQTFSILPETKRKEILQIQKDRTGDIWFIANSELYCFRVKTKTLTRKVKSDHGTINRLCIDRHNKVWYGIGSSLISLRDGKKYSLEAGEVWNNRIEKLYVDDQNDIWIGTSRRGLFRYSSQNDRIEHLVANENTNAPLFIRDIAEVDQQQLWMATELGLLIYDRATGQHHIHVHEKDNPWSLSDNALYTITKDHQQGVWVGTFFGGLNYFHQQHNFFEKIFPRNSVNSINGHATREIVEDHYGQIWIGTEDQGLTSWSTETNKFTNLGLADGLSHTNIHGLCIVGDSLLVGTFYKGMDLIDVRTKRVVKSYNHANTDGALGDDFVFSICRTKSGEILLATLRGLYQFFPGSDQFRRITDVPKHHFYTNVFEDKEGQIWLTTWRNGIIRYDRKKGSFEQYIHNPKDKNSLNSNRANRIFQDAQGQIWIGTESGIALWRASSNDFSRITTRDGLPSNLVLGFEEDATNNIWISTSRGLVRMNRQRRTVETFDTEVGILDLQFNYNSSFKDSKGFLYFGSTKGLTRFNPEVWSSLYRTNLVTPIYITGIQSHQRELLIGGTPGNLTRSVTYTDQITLDHDESTISIDFAALNYVSAQATSYRYRLLGLDSAWTFLRKNGKANFTKIPPGRYTFQVLACDASGEPISQEKQLQILIRPPFYASIPAFLIYGLFALGLIGLFFYFYDRNVKEKNRRRLQTIKSHKERQLYEAKMDFFMRVTHEIKTPLTLIKAPLEKINNLAHEEKTQRWLNTIQLNTERLIMLTEQLLDFRKVESEEVSLRFNAQQVSQLIRLCVEEFEPIIENKSIDLQMDLDDALEAKIDVEVIYKIVNNLLSNAFKYADKDVRIRLVRNETTKRFDLMIKNDGVTVSDDDVANIFKPFHRSSAHYQVSGTGLGLALAHSFATLHSGKLKYKTDEQGMNVFVLSIPLSTEE</sequence>
<dbReference type="PANTHER" id="PTHR43547">
    <property type="entry name" value="TWO-COMPONENT HISTIDINE KINASE"/>
    <property type="match status" value="1"/>
</dbReference>
<organism evidence="6 7">
    <name type="scientific">Sphingobacterium corticis</name>
    <dbReference type="NCBI Taxonomy" id="1812823"/>
    <lineage>
        <taxon>Bacteria</taxon>
        <taxon>Pseudomonadati</taxon>
        <taxon>Bacteroidota</taxon>
        <taxon>Sphingobacteriia</taxon>
        <taxon>Sphingobacteriales</taxon>
        <taxon>Sphingobacteriaceae</taxon>
        <taxon>Sphingobacterium</taxon>
    </lineage>
</organism>
<dbReference type="EC" id="2.7.13.3" evidence="2"/>
<evidence type="ECO:0000313" key="7">
    <source>
        <dbReference type="Proteomes" id="UP001597393"/>
    </source>
</evidence>
<name>A0ABW5NLE5_9SPHI</name>
<dbReference type="InterPro" id="IPR015943">
    <property type="entry name" value="WD40/YVTN_repeat-like_dom_sf"/>
</dbReference>
<dbReference type="Pfam" id="PF07494">
    <property type="entry name" value="Reg_prop"/>
    <property type="match status" value="2"/>
</dbReference>
<dbReference type="InterPro" id="IPR036890">
    <property type="entry name" value="HATPase_C_sf"/>
</dbReference>
<dbReference type="CDD" id="cd00082">
    <property type="entry name" value="HisKA"/>
    <property type="match status" value="1"/>
</dbReference>
<dbReference type="Gene3D" id="3.30.565.10">
    <property type="entry name" value="Histidine kinase-like ATPase, C-terminal domain"/>
    <property type="match status" value="1"/>
</dbReference>
<dbReference type="InterPro" id="IPR011123">
    <property type="entry name" value="Y_Y_Y"/>
</dbReference>
<dbReference type="InterPro" id="IPR005467">
    <property type="entry name" value="His_kinase_dom"/>
</dbReference>
<comment type="caution">
    <text evidence="6">The sequence shown here is derived from an EMBL/GenBank/DDBJ whole genome shotgun (WGS) entry which is preliminary data.</text>
</comment>
<keyword evidence="7" id="KW-1185">Reference proteome</keyword>
<feature type="transmembrane region" description="Helical" evidence="4">
    <location>
        <begin position="788"/>
        <end position="813"/>
    </location>
</feature>
<dbReference type="SUPFAM" id="SSF47384">
    <property type="entry name" value="Homodimeric domain of signal transducing histidine kinase"/>
    <property type="match status" value="1"/>
</dbReference>
<dbReference type="InterPro" id="IPR036097">
    <property type="entry name" value="HisK_dim/P_sf"/>
</dbReference>
<dbReference type="InterPro" id="IPR003594">
    <property type="entry name" value="HATPase_dom"/>
</dbReference>
<comment type="catalytic activity">
    <reaction evidence="1">
        <text>ATP + protein L-histidine = ADP + protein N-phospho-L-histidine.</text>
        <dbReference type="EC" id="2.7.13.3"/>
    </reaction>
</comment>
<dbReference type="PANTHER" id="PTHR43547:SF2">
    <property type="entry name" value="HYBRID SIGNAL TRANSDUCTION HISTIDINE KINASE C"/>
    <property type="match status" value="1"/>
</dbReference>
<evidence type="ECO:0000256" key="3">
    <source>
        <dbReference type="ARBA" id="ARBA00022553"/>
    </source>
</evidence>
<accession>A0ABW5NLE5</accession>
<dbReference type="SMART" id="SM00387">
    <property type="entry name" value="HATPase_c"/>
    <property type="match status" value="1"/>
</dbReference>
<dbReference type="Pfam" id="PF02518">
    <property type="entry name" value="HATPase_c"/>
    <property type="match status" value="1"/>
</dbReference>
<keyword evidence="4" id="KW-1133">Transmembrane helix</keyword>
<gene>
    <name evidence="6" type="ORF">ACFSQ3_12160</name>
</gene>
<evidence type="ECO:0000256" key="1">
    <source>
        <dbReference type="ARBA" id="ARBA00000085"/>
    </source>
</evidence>
<proteinExistence type="predicted"/>
<dbReference type="Gene3D" id="2.130.10.10">
    <property type="entry name" value="YVTN repeat-like/Quinoprotein amine dehydrogenase"/>
    <property type="match status" value="2"/>
</dbReference>
<dbReference type="SUPFAM" id="SSF63829">
    <property type="entry name" value="Calcium-dependent phosphotriesterase"/>
    <property type="match status" value="2"/>
</dbReference>
<dbReference type="Pfam" id="PF00512">
    <property type="entry name" value="HisKA"/>
    <property type="match status" value="1"/>
</dbReference>
<dbReference type="Gene3D" id="1.10.287.130">
    <property type="match status" value="1"/>
</dbReference>
<reference evidence="7" key="1">
    <citation type="journal article" date="2019" name="Int. J. Syst. Evol. Microbiol.">
        <title>The Global Catalogue of Microorganisms (GCM) 10K type strain sequencing project: providing services to taxonomists for standard genome sequencing and annotation.</title>
        <authorList>
            <consortium name="The Broad Institute Genomics Platform"/>
            <consortium name="The Broad Institute Genome Sequencing Center for Infectious Disease"/>
            <person name="Wu L."/>
            <person name="Ma J."/>
        </authorList>
    </citation>
    <scope>NUCLEOTIDE SEQUENCE [LARGE SCALE GENOMIC DNA]</scope>
    <source>
        <strain evidence="7">KCTC 42248</strain>
    </source>
</reference>
<evidence type="ECO:0000256" key="4">
    <source>
        <dbReference type="SAM" id="Phobius"/>
    </source>
</evidence>
<dbReference type="PROSITE" id="PS50109">
    <property type="entry name" value="HIS_KIN"/>
    <property type="match status" value="1"/>
</dbReference>